<dbReference type="SUPFAM" id="SSF52540">
    <property type="entry name" value="P-loop containing nucleoside triphosphate hydrolases"/>
    <property type="match status" value="1"/>
</dbReference>
<dbReference type="CDD" id="cd01130">
    <property type="entry name" value="VirB11-like_ATPase"/>
    <property type="match status" value="1"/>
</dbReference>
<name>A0A6J7LPJ0_9ZZZZ</name>
<feature type="domain" description="Bacterial type II secretion system protein E" evidence="2">
    <location>
        <begin position="298"/>
        <end position="312"/>
    </location>
</feature>
<dbReference type="Gene3D" id="3.30.450.380">
    <property type="match status" value="1"/>
</dbReference>
<gene>
    <name evidence="3" type="ORF">UFOPK3772_03115</name>
</gene>
<dbReference type="InterPro" id="IPR050921">
    <property type="entry name" value="T4SS_GSP_E_ATPase"/>
</dbReference>
<organism evidence="3">
    <name type="scientific">freshwater metagenome</name>
    <dbReference type="NCBI Taxonomy" id="449393"/>
    <lineage>
        <taxon>unclassified sequences</taxon>
        <taxon>metagenomes</taxon>
        <taxon>ecological metagenomes</taxon>
    </lineage>
</organism>
<reference evidence="3" key="1">
    <citation type="submission" date="2020-05" db="EMBL/GenBank/DDBJ databases">
        <authorList>
            <person name="Chiriac C."/>
            <person name="Salcher M."/>
            <person name="Ghai R."/>
            <person name="Kavagutti S V."/>
        </authorList>
    </citation>
    <scope>NUCLEOTIDE SEQUENCE</scope>
</reference>
<evidence type="ECO:0000259" key="2">
    <source>
        <dbReference type="PROSITE" id="PS00662"/>
    </source>
</evidence>
<dbReference type="PANTHER" id="PTHR30486:SF15">
    <property type="entry name" value="TYPE II_IV SECRETION SYSTEM ATPASE"/>
    <property type="match status" value="1"/>
</dbReference>
<accession>A0A6J7LPJ0</accession>
<protein>
    <submittedName>
        <fullName evidence="3">Unannotated protein</fullName>
    </submittedName>
</protein>
<dbReference type="AlphaFoldDB" id="A0A6J7LPJ0"/>
<evidence type="ECO:0000256" key="1">
    <source>
        <dbReference type="ARBA" id="ARBA00006611"/>
    </source>
</evidence>
<evidence type="ECO:0000313" key="3">
    <source>
        <dbReference type="EMBL" id="CAB4968543.1"/>
    </source>
</evidence>
<comment type="similarity">
    <text evidence="1">Belongs to the GSP E family.</text>
</comment>
<sequence length="448" mass="49800">MSLAQRLGQASIELASPARGLEEVSAYEYLSEQMLLKQEVQDYLMDSMGQQLYSGRIDAERLERLVYEAIQSILVSNPRPLSGGDRARIVQEVIDDVLGNGPLEQLLRDDDVTEIMVNRYDTIYVERNGKIHPTVLRFSDEKHLRQAIDRIVSRVGRRVDEASPMVDARLPDGSRVNAVVPPIAVDGSSLTIRKFAREPYTAFDLITLGTLTRPATDVLRACVQGRLNILISGGTGSGKTTTLNVMSSFIPDDDRIITIEDAAELQLPQPHVMRLESRPANVEGQGQVTIRDLVRNSLRMRPDRIIVGEVRDAAALDMLQAMNTGHEGSLSTVHANTPRDALSRIETMVLMAGMEMPIRVIREQVISAMDLVVHQSRLRDGTRHVTQISEIVGLDGDTVLMHDLFSFDYSRGSESGPLGHLVPSGIVPHFTERLRDRGIEIPVELFTR</sequence>
<dbReference type="PANTHER" id="PTHR30486">
    <property type="entry name" value="TWITCHING MOTILITY PROTEIN PILT"/>
    <property type="match status" value="1"/>
</dbReference>
<dbReference type="Gene3D" id="3.40.50.300">
    <property type="entry name" value="P-loop containing nucleotide triphosphate hydrolases"/>
    <property type="match status" value="1"/>
</dbReference>
<dbReference type="InterPro" id="IPR001482">
    <property type="entry name" value="T2SS/T4SS_dom"/>
</dbReference>
<dbReference type="GO" id="GO:0016887">
    <property type="term" value="F:ATP hydrolysis activity"/>
    <property type="evidence" value="ECO:0007669"/>
    <property type="project" value="InterPro"/>
</dbReference>
<dbReference type="EMBL" id="CAFBNE010000158">
    <property type="protein sequence ID" value="CAB4968543.1"/>
    <property type="molecule type" value="Genomic_DNA"/>
</dbReference>
<proteinExistence type="inferred from homology"/>
<dbReference type="PROSITE" id="PS00662">
    <property type="entry name" value="T2SP_E"/>
    <property type="match status" value="1"/>
</dbReference>
<dbReference type="Pfam" id="PF00437">
    <property type="entry name" value="T2SSE"/>
    <property type="match status" value="1"/>
</dbReference>
<dbReference type="InterPro" id="IPR027417">
    <property type="entry name" value="P-loop_NTPase"/>
</dbReference>